<dbReference type="Proteomes" id="UP000276603">
    <property type="component" value="Unassembled WGS sequence"/>
</dbReference>
<proteinExistence type="predicted"/>
<protein>
    <recommendedName>
        <fullName evidence="3">YHS domain-containing protein</fullName>
    </recommendedName>
</protein>
<name>A0A3B0C6S3_9FLAO</name>
<dbReference type="RefSeq" id="WP_120712637.1">
    <property type="nucleotide sequence ID" value="NZ_CANMKH010000007.1"/>
</dbReference>
<evidence type="ECO:0000313" key="2">
    <source>
        <dbReference type="Proteomes" id="UP000276603"/>
    </source>
</evidence>
<keyword evidence="2" id="KW-1185">Reference proteome</keyword>
<dbReference type="AlphaFoldDB" id="A0A3B0C6S3"/>
<evidence type="ECO:0000313" key="1">
    <source>
        <dbReference type="EMBL" id="RKN79829.1"/>
    </source>
</evidence>
<sequence length="69" mass="7678">MSIERQNSTVAYEGHCAFAVSAGKTDVKGGKNSLTIDGKTYFFSNPLAKFLFKLLPNRVEKADAHWKNK</sequence>
<dbReference type="EMBL" id="RBCJ01000003">
    <property type="protein sequence ID" value="RKN79829.1"/>
    <property type="molecule type" value="Genomic_DNA"/>
</dbReference>
<organism evidence="1 2">
    <name type="scientific">Ulvibacterium marinum</name>
    <dbReference type="NCBI Taxonomy" id="2419782"/>
    <lineage>
        <taxon>Bacteria</taxon>
        <taxon>Pseudomonadati</taxon>
        <taxon>Bacteroidota</taxon>
        <taxon>Flavobacteriia</taxon>
        <taxon>Flavobacteriales</taxon>
        <taxon>Flavobacteriaceae</taxon>
        <taxon>Ulvibacterium</taxon>
    </lineage>
</organism>
<gene>
    <name evidence="1" type="ORF">D7Z94_16265</name>
</gene>
<accession>A0A3B0C6S3</accession>
<reference evidence="1 2" key="1">
    <citation type="submission" date="2018-10" db="EMBL/GenBank/DDBJ databases">
        <title>Ulvibacterium marinum gen. nov., sp. nov., a novel marine bacterium of the family Flavobacteriaceae, isolated from a culture of the green alga Ulva prolifera.</title>
        <authorList>
            <person name="Zhang Z."/>
        </authorList>
    </citation>
    <scope>NUCLEOTIDE SEQUENCE [LARGE SCALE GENOMIC DNA]</scope>
    <source>
        <strain evidence="1 2">CCMM003</strain>
    </source>
</reference>
<dbReference type="OrthoDB" id="1164847at2"/>
<comment type="caution">
    <text evidence="1">The sequence shown here is derived from an EMBL/GenBank/DDBJ whole genome shotgun (WGS) entry which is preliminary data.</text>
</comment>
<evidence type="ECO:0008006" key="3">
    <source>
        <dbReference type="Google" id="ProtNLM"/>
    </source>
</evidence>